<evidence type="ECO:0000313" key="2">
    <source>
        <dbReference type="Proteomes" id="UP000596742"/>
    </source>
</evidence>
<sequence>MNKEIEEKDVISVESDLGMEQSEVKTVQWLHGKIETRYIVNQGFQHTFVPDSTRTTPSTLKLRNGDQFLYIYNEDVTLMPHNEVMELLEKIPLNENIPMIYWRPSSNTVTDVLFYLCLSEETRAVRLVSDSSYLAGTDWTRNLERTVVLNKSGTDKFMQYLMKPSNTIVFARLESGQPHKKACEFLKCRFLENKRIESTKTFAFIIRRYSTISKNGEKKYLHVTDDGDLNLINEFSKSSDFKLIPASHRAFIVLNEISTNRCLKVGGDKGQFVGVNYEPVDKIGDDFRFQLSKCGKRM</sequence>
<name>A0A8B6GBE7_MYTGA</name>
<dbReference type="AlphaFoldDB" id="A0A8B6GBE7"/>
<protein>
    <submittedName>
        <fullName evidence="1">Uncharacterized protein</fullName>
    </submittedName>
</protein>
<evidence type="ECO:0000313" key="1">
    <source>
        <dbReference type="EMBL" id="VDI61547.1"/>
    </source>
</evidence>
<reference evidence="1" key="1">
    <citation type="submission" date="2018-11" db="EMBL/GenBank/DDBJ databases">
        <authorList>
            <person name="Alioto T."/>
            <person name="Alioto T."/>
        </authorList>
    </citation>
    <scope>NUCLEOTIDE SEQUENCE</scope>
</reference>
<dbReference type="InterPro" id="IPR036034">
    <property type="entry name" value="PDZ_sf"/>
</dbReference>
<proteinExistence type="predicted"/>
<organism evidence="1 2">
    <name type="scientific">Mytilus galloprovincialis</name>
    <name type="common">Mediterranean mussel</name>
    <dbReference type="NCBI Taxonomy" id="29158"/>
    <lineage>
        <taxon>Eukaryota</taxon>
        <taxon>Metazoa</taxon>
        <taxon>Spiralia</taxon>
        <taxon>Lophotrochozoa</taxon>
        <taxon>Mollusca</taxon>
        <taxon>Bivalvia</taxon>
        <taxon>Autobranchia</taxon>
        <taxon>Pteriomorphia</taxon>
        <taxon>Mytilida</taxon>
        <taxon>Mytiloidea</taxon>
        <taxon>Mytilidae</taxon>
        <taxon>Mytilinae</taxon>
        <taxon>Mytilus</taxon>
    </lineage>
</organism>
<accession>A0A8B6GBE7</accession>
<gene>
    <name evidence="1" type="ORF">MGAL_10B045933</name>
</gene>
<keyword evidence="2" id="KW-1185">Reference proteome</keyword>
<dbReference type="Proteomes" id="UP000596742">
    <property type="component" value="Unassembled WGS sequence"/>
</dbReference>
<dbReference type="OrthoDB" id="6123988at2759"/>
<comment type="caution">
    <text evidence="1">The sequence shown here is derived from an EMBL/GenBank/DDBJ whole genome shotgun (WGS) entry which is preliminary data.</text>
</comment>
<dbReference type="EMBL" id="UYJE01008155">
    <property type="protein sequence ID" value="VDI61547.1"/>
    <property type="molecule type" value="Genomic_DNA"/>
</dbReference>
<dbReference type="Gene3D" id="2.30.42.10">
    <property type="match status" value="1"/>
</dbReference>